<dbReference type="InterPro" id="IPR002346">
    <property type="entry name" value="Mopterin_DH_FAD-bd"/>
</dbReference>
<dbReference type="EMBL" id="JAOL01000072">
    <property type="protein sequence ID" value="EUA92684.1"/>
    <property type="molecule type" value="Genomic_DNA"/>
</dbReference>
<dbReference type="SUPFAM" id="SSF56176">
    <property type="entry name" value="FAD-binding/transporter-associated domain-like"/>
    <property type="match status" value="1"/>
</dbReference>
<evidence type="ECO:0000256" key="7">
    <source>
        <dbReference type="ARBA" id="ARBA00022801"/>
    </source>
</evidence>
<evidence type="ECO:0000313" key="10">
    <source>
        <dbReference type="Proteomes" id="UP000020681"/>
    </source>
</evidence>
<dbReference type="InterPro" id="IPR036318">
    <property type="entry name" value="FAD-bd_PCMH-like_sf"/>
</dbReference>
<name>A0ABP3ASG1_MYCUL</name>
<dbReference type="InterPro" id="IPR023416">
    <property type="entry name" value="Transthyretin/HIU_hydrolase_d"/>
</dbReference>
<evidence type="ECO:0000259" key="8">
    <source>
        <dbReference type="PROSITE" id="PS51387"/>
    </source>
</evidence>
<comment type="function">
    <text evidence="2">Catalyzes the hydrolysis of 5-hydroxyisourate (HIU) to 2-oxo-4-hydroxy-4-carboxy-5-ureidoimidazoline (OHCU).</text>
</comment>
<comment type="caution">
    <text evidence="9">The sequence shown here is derived from an EMBL/GenBank/DDBJ whole genome shotgun (WGS) entry which is preliminary data.</text>
</comment>
<evidence type="ECO:0000256" key="4">
    <source>
        <dbReference type="ARBA" id="ARBA00011881"/>
    </source>
</evidence>
<evidence type="ECO:0000256" key="5">
    <source>
        <dbReference type="ARBA" id="ARBA00012609"/>
    </source>
</evidence>
<dbReference type="PANTHER" id="PTHR10395">
    <property type="entry name" value="URICASE AND TRANSTHYRETIN-RELATED"/>
    <property type="match status" value="1"/>
</dbReference>
<dbReference type="NCBIfam" id="TIGR02962">
    <property type="entry name" value="hdxy_isourate"/>
    <property type="match status" value="1"/>
</dbReference>
<dbReference type="InterPro" id="IPR016169">
    <property type="entry name" value="FAD-bd_PCMH_sub2"/>
</dbReference>
<keyword evidence="10" id="KW-1185">Reference proteome</keyword>
<evidence type="ECO:0000256" key="3">
    <source>
        <dbReference type="ARBA" id="ARBA00009850"/>
    </source>
</evidence>
<proteinExistence type="inferred from homology"/>
<protein>
    <recommendedName>
        <fullName evidence="5">hydroxyisourate hydrolase</fullName>
        <ecNumber evidence="5">3.5.2.17</ecNumber>
    </recommendedName>
</protein>
<comment type="subunit">
    <text evidence="4">Homotetramer.</text>
</comment>
<dbReference type="InterPro" id="IPR016166">
    <property type="entry name" value="FAD-bd_PCMH"/>
</dbReference>
<evidence type="ECO:0000313" key="9">
    <source>
        <dbReference type="EMBL" id="EUA92684.1"/>
    </source>
</evidence>
<dbReference type="SUPFAM" id="SSF49472">
    <property type="entry name" value="Transthyretin (synonym: prealbumin)"/>
    <property type="match status" value="1"/>
</dbReference>
<dbReference type="Pfam" id="PF00941">
    <property type="entry name" value="FAD_binding_5"/>
    <property type="match status" value="1"/>
</dbReference>
<accession>A0ABP3ASG1</accession>
<evidence type="ECO:0000256" key="2">
    <source>
        <dbReference type="ARBA" id="ARBA00002704"/>
    </source>
</evidence>
<dbReference type="CDD" id="cd05822">
    <property type="entry name" value="TLP_HIUase"/>
    <property type="match status" value="1"/>
</dbReference>
<sequence>MLDAVSGRPAAGVAVELTDAAGTPLASGRTDDDGRIKSLGATLAAGIYRLRFDTGEYFAASGTAGFYPEVVIAFDLADVDAQYHVPLLLSPYAYSTYRGVNGSQLRRNRQYPSRRDELWPLEPTDAILAGGTWLFSEPNSHIRRLVDRTGLGWQPIAFGDDGIDLAATCTLAEISTLSGRLPADWTAGAVLYQCCTAMLASAKIWRTATIGGNLCLSFPAGAMISLLSALDARVTVWCADGNDYTLPVAEFVTGQAVNVLVPGDVLRSFHLPAAALRARTAFRKLARPRWGAPASW</sequence>
<evidence type="ECO:0000256" key="1">
    <source>
        <dbReference type="ARBA" id="ARBA00001043"/>
    </source>
</evidence>
<feature type="domain" description="FAD-binding PCMH-type" evidence="8">
    <location>
        <begin position="100"/>
        <end position="276"/>
    </location>
</feature>
<dbReference type="SMART" id="SM00095">
    <property type="entry name" value="TR_THY"/>
    <property type="match status" value="1"/>
</dbReference>
<gene>
    <name evidence="9" type="primary">uraH</name>
    <name evidence="9" type="ORF">I551_0881</name>
</gene>
<dbReference type="EC" id="3.5.2.17" evidence="5"/>
<organism evidence="9 10">
    <name type="scientific">Mycobacterium ulcerans str. Harvey</name>
    <dbReference type="NCBI Taxonomy" id="1299332"/>
    <lineage>
        <taxon>Bacteria</taxon>
        <taxon>Bacillati</taxon>
        <taxon>Actinomycetota</taxon>
        <taxon>Actinomycetes</taxon>
        <taxon>Mycobacteriales</taxon>
        <taxon>Mycobacteriaceae</taxon>
        <taxon>Mycobacterium</taxon>
        <taxon>Mycobacterium ulcerans group</taxon>
    </lineage>
</organism>
<dbReference type="InterPro" id="IPR014306">
    <property type="entry name" value="Hydroxyisourate_hydrolase"/>
</dbReference>
<evidence type="ECO:0000256" key="6">
    <source>
        <dbReference type="ARBA" id="ARBA00022631"/>
    </source>
</evidence>
<dbReference type="InterPro" id="IPR036817">
    <property type="entry name" value="Transthyretin/HIU_hydrolase_sf"/>
</dbReference>
<keyword evidence="7 9" id="KW-0378">Hydrolase</keyword>
<dbReference type="PROSITE" id="PS51387">
    <property type="entry name" value="FAD_PCMH"/>
    <property type="match status" value="1"/>
</dbReference>
<comment type="similarity">
    <text evidence="3">Belongs to the transthyretin family. 5-hydroxyisourate hydrolase subfamily.</text>
</comment>
<dbReference type="PANTHER" id="PTHR10395:SF7">
    <property type="entry name" value="5-HYDROXYISOURATE HYDROLASE"/>
    <property type="match status" value="1"/>
</dbReference>
<dbReference type="Gene3D" id="3.30.465.10">
    <property type="match status" value="1"/>
</dbReference>
<dbReference type="GO" id="GO:0033971">
    <property type="term" value="F:hydroxyisourate hydrolase activity"/>
    <property type="evidence" value="ECO:0007669"/>
    <property type="project" value="UniProtKB-EC"/>
</dbReference>
<comment type="catalytic activity">
    <reaction evidence="1">
        <text>5-hydroxyisourate + H2O = 5-hydroxy-2-oxo-4-ureido-2,5-dihydro-1H-imidazole-5-carboxylate + H(+)</text>
        <dbReference type="Rhea" id="RHEA:23736"/>
        <dbReference type="ChEBI" id="CHEBI:15377"/>
        <dbReference type="ChEBI" id="CHEBI:15378"/>
        <dbReference type="ChEBI" id="CHEBI:18072"/>
        <dbReference type="ChEBI" id="CHEBI:58639"/>
        <dbReference type="EC" id="3.5.2.17"/>
    </reaction>
</comment>
<dbReference type="Proteomes" id="UP000020681">
    <property type="component" value="Unassembled WGS sequence"/>
</dbReference>
<dbReference type="Gene3D" id="2.60.40.180">
    <property type="entry name" value="Transthyretin/hydroxyisourate hydrolase domain"/>
    <property type="match status" value="1"/>
</dbReference>
<keyword evidence="6" id="KW-0659">Purine metabolism</keyword>
<dbReference type="Pfam" id="PF00576">
    <property type="entry name" value="Transthyretin"/>
    <property type="match status" value="1"/>
</dbReference>
<reference evidence="9 10" key="1">
    <citation type="submission" date="2014-01" db="EMBL/GenBank/DDBJ databases">
        <authorList>
            <person name="Dobos K."/>
            <person name="Lenaerts A."/>
            <person name="Ordway D."/>
            <person name="DeGroote M.A."/>
            <person name="Parker T."/>
            <person name="Sizemore C."/>
            <person name="Tallon L.J."/>
            <person name="Sadzewicz L.K."/>
            <person name="Sengamalay N."/>
            <person name="Fraser C.M."/>
            <person name="Hine E."/>
            <person name="Shefchek K.A."/>
            <person name="Das S.P."/>
            <person name="Tettelin H."/>
        </authorList>
    </citation>
    <scope>NUCLEOTIDE SEQUENCE [LARGE SCALE GENOMIC DNA]</scope>
    <source>
        <strain evidence="9 10">Harvey</strain>
    </source>
</reference>